<organism evidence="1 2">
    <name type="scientific">Catharanthus roseus</name>
    <name type="common">Madagascar periwinkle</name>
    <name type="synonym">Vinca rosea</name>
    <dbReference type="NCBI Taxonomy" id="4058"/>
    <lineage>
        <taxon>Eukaryota</taxon>
        <taxon>Viridiplantae</taxon>
        <taxon>Streptophyta</taxon>
        <taxon>Embryophyta</taxon>
        <taxon>Tracheophyta</taxon>
        <taxon>Spermatophyta</taxon>
        <taxon>Magnoliopsida</taxon>
        <taxon>eudicotyledons</taxon>
        <taxon>Gunneridae</taxon>
        <taxon>Pentapetalae</taxon>
        <taxon>asterids</taxon>
        <taxon>lamiids</taxon>
        <taxon>Gentianales</taxon>
        <taxon>Apocynaceae</taxon>
        <taxon>Rauvolfioideae</taxon>
        <taxon>Vinceae</taxon>
        <taxon>Catharanthinae</taxon>
        <taxon>Catharanthus</taxon>
    </lineage>
</organism>
<comment type="caution">
    <text evidence="1">The sequence shown here is derived from an EMBL/GenBank/DDBJ whole genome shotgun (WGS) entry which is preliminary data.</text>
</comment>
<gene>
    <name evidence="1" type="ORF">M9H77_10457</name>
</gene>
<accession>A0ACC0BBV0</accession>
<sequence>MAITAEVGDYPSLNDTDQKEIVWPLANFAKDIWGDIFTSYTFDQQVYEMLVMETEPLKKEVRCLLMEARNERKIVKQLEFINTIERPGISYHFKDEIEQQLEEIFTTKPPKDCDDLTTTALQFRLLRQHGFPISCHIFDEFMDTNGKLKNSLGGDIKGLLSLYEAAQLRTKEDIILEDALAFATTSLKHAQATLPLTSSSIGQQVKRALELPLHKGHERTEVRYYISAYELEDDSLRNETLLKLAKLDFNLRQMLHKKELSELSRRRRDLKLISKHDYARDRMVECYFWALGICFEPQHSKCRILLAKTLEAISIIDDTYDAYGTLGELQIFTDAIQSWDLKEMDGLPDYMKSFYKALLDISEEAEKELANYKEPSSYAIHCYNDRCKDYCRSEYVEANWFQKQDLPTFDEYMKVGMVTSCVNLLVTAASVLMTKSTTKEVFDWLASAPKIMEPIMLVSRLLNDIASHHAEKERSATGVHCYMNNSNVSEEEAMVKLEEIVEDAWKDFNEEWIRPTHIPRDILNGFLGVARLCFVCYKRDLDGYTEPAKLLKPYIIATLVDPIVI</sequence>
<protein>
    <submittedName>
        <fullName evidence="1">Uncharacterized protein</fullName>
    </submittedName>
</protein>
<dbReference type="EMBL" id="CM044703">
    <property type="protein sequence ID" value="KAI5670093.1"/>
    <property type="molecule type" value="Genomic_DNA"/>
</dbReference>
<proteinExistence type="predicted"/>
<evidence type="ECO:0000313" key="1">
    <source>
        <dbReference type="EMBL" id="KAI5670093.1"/>
    </source>
</evidence>
<name>A0ACC0BBV0_CATRO</name>
<evidence type="ECO:0000313" key="2">
    <source>
        <dbReference type="Proteomes" id="UP001060085"/>
    </source>
</evidence>
<dbReference type="Proteomes" id="UP001060085">
    <property type="component" value="Linkage Group LG03"/>
</dbReference>
<reference evidence="2" key="1">
    <citation type="journal article" date="2023" name="Nat. Plants">
        <title>Single-cell RNA sequencing provides a high-resolution roadmap for understanding the multicellular compartmentation of specialized metabolism.</title>
        <authorList>
            <person name="Sun S."/>
            <person name="Shen X."/>
            <person name="Li Y."/>
            <person name="Li Y."/>
            <person name="Wang S."/>
            <person name="Li R."/>
            <person name="Zhang H."/>
            <person name="Shen G."/>
            <person name="Guo B."/>
            <person name="Wei J."/>
            <person name="Xu J."/>
            <person name="St-Pierre B."/>
            <person name="Chen S."/>
            <person name="Sun C."/>
        </authorList>
    </citation>
    <scope>NUCLEOTIDE SEQUENCE [LARGE SCALE GENOMIC DNA]</scope>
</reference>
<keyword evidence="2" id="KW-1185">Reference proteome</keyword>